<dbReference type="GO" id="GO:0006351">
    <property type="term" value="P:DNA-templated transcription"/>
    <property type="evidence" value="ECO:0007669"/>
    <property type="project" value="TreeGrafter"/>
</dbReference>
<dbReference type="SUPFAM" id="SSF53850">
    <property type="entry name" value="Periplasmic binding protein-like II"/>
    <property type="match status" value="1"/>
</dbReference>
<proteinExistence type="inferred from homology"/>
<keyword evidence="2" id="KW-0805">Transcription regulation</keyword>
<accession>A0A375IQ05</accession>
<comment type="similarity">
    <text evidence="1">Belongs to the LysR transcriptional regulatory family.</text>
</comment>
<dbReference type="InterPro" id="IPR011008">
    <property type="entry name" value="Dimeric_a/b-barrel"/>
</dbReference>
<dbReference type="GO" id="GO:0003700">
    <property type="term" value="F:DNA-binding transcription factor activity"/>
    <property type="evidence" value="ECO:0007669"/>
    <property type="project" value="InterPro"/>
</dbReference>
<geneLocation type="plasmid" evidence="6">
    <name>II</name>
</geneLocation>
<dbReference type="Proteomes" id="UP000255505">
    <property type="component" value="Plasmid II"/>
</dbReference>
<protein>
    <submittedName>
        <fullName evidence="6">Transcriptional regulator (Modular protein)</fullName>
    </submittedName>
</protein>
<dbReference type="PANTHER" id="PTHR30537">
    <property type="entry name" value="HTH-TYPE TRANSCRIPTIONAL REGULATOR"/>
    <property type="match status" value="1"/>
</dbReference>
<evidence type="ECO:0000256" key="2">
    <source>
        <dbReference type="ARBA" id="ARBA00023015"/>
    </source>
</evidence>
<dbReference type="EMBL" id="LT991977">
    <property type="protein sequence ID" value="SPK76773.1"/>
    <property type="molecule type" value="Genomic_DNA"/>
</dbReference>
<keyword evidence="3" id="KW-0238">DNA-binding</keyword>
<evidence type="ECO:0000313" key="7">
    <source>
        <dbReference type="Proteomes" id="UP000255505"/>
    </source>
</evidence>
<gene>
    <name evidence="6" type="ORF">CT19425_MP80402</name>
</gene>
<dbReference type="SUPFAM" id="SSF54909">
    <property type="entry name" value="Dimeric alpha+beta barrel"/>
    <property type="match status" value="1"/>
</dbReference>
<dbReference type="PROSITE" id="PS50931">
    <property type="entry name" value="HTH_LYSR"/>
    <property type="match status" value="1"/>
</dbReference>
<dbReference type="InterPro" id="IPR036390">
    <property type="entry name" value="WH_DNA-bd_sf"/>
</dbReference>
<dbReference type="Gene3D" id="3.30.70.1060">
    <property type="entry name" value="Dimeric alpha+beta barrel"/>
    <property type="match status" value="1"/>
</dbReference>
<dbReference type="Pfam" id="PF03466">
    <property type="entry name" value="LysR_substrate"/>
    <property type="match status" value="1"/>
</dbReference>
<dbReference type="AlphaFoldDB" id="A0A375IQ05"/>
<dbReference type="InterPro" id="IPR000847">
    <property type="entry name" value="LysR_HTH_N"/>
</dbReference>
<keyword evidence="6" id="KW-0614">Plasmid</keyword>
<dbReference type="InterPro" id="IPR036388">
    <property type="entry name" value="WH-like_DNA-bd_sf"/>
</dbReference>
<dbReference type="InterPro" id="IPR058163">
    <property type="entry name" value="LysR-type_TF_proteobact-type"/>
</dbReference>
<dbReference type="Gene3D" id="3.40.190.290">
    <property type="match status" value="1"/>
</dbReference>
<dbReference type="FunFam" id="1.10.10.10:FF:000001">
    <property type="entry name" value="LysR family transcriptional regulator"/>
    <property type="match status" value="1"/>
</dbReference>
<dbReference type="GO" id="GO:0043565">
    <property type="term" value="F:sequence-specific DNA binding"/>
    <property type="evidence" value="ECO:0007669"/>
    <property type="project" value="TreeGrafter"/>
</dbReference>
<organism evidence="6 7">
    <name type="scientific">Cupriavidus taiwanensis</name>
    <dbReference type="NCBI Taxonomy" id="164546"/>
    <lineage>
        <taxon>Bacteria</taxon>
        <taxon>Pseudomonadati</taxon>
        <taxon>Pseudomonadota</taxon>
        <taxon>Betaproteobacteria</taxon>
        <taxon>Burkholderiales</taxon>
        <taxon>Burkholderiaceae</taxon>
        <taxon>Cupriavidus</taxon>
    </lineage>
</organism>
<dbReference type="PANTHER" id="PTHR30537:SF31">
    <property type="entry name" value="TRANSCRIPTIONAL REGULATOR, LYSR FAMILY"/>
    <property type="match status" value="1"/>
</dbReference>
<evidence type="ECO:0000313" key="6">
    <source>
        <dbReference type="EMBL" id="SPK76773.1"/>
    </source>
</evidence>
<dbReference type="Pfam" id="PF00126">
    <property type="entry name" value="HTH_1"/>
    <property type="match status" value="1"/>
</dbReference>
<feature type="domain" description="HTH lysR-type" evidence="5">
    <location>
        <begin position="2"/>
        <end position="59"/>
    </location>
</feature>
<dbReference type="InterPro" id="IPR005119">
    <property type="entry name" value="LysR_subst-bd"/>
</dbReference>
<reference evidence="6 7" key="1">
    <citation type="submission" date="2018-01" db="EMBL/GenBank/DDBJ databases">
        <authorList>
            <person name="Gaut B.S."/>
            <person name="Morton B.R."/>
            <person name="Clegg M.T."/>
            <person name="Duvall M.R."/>
        </authorList>
    </citation>
    <scope>NUCLEOTIDE SEQUENCE [LARGE SCALE GENOMIC DNA]</scope>
    <source>
        <strain evidence="6">Cupriavidus taiwanensis LMG 19425</strain>
        <plasmid evidence="7">Plasmid ii</plasmid>
    </source>
</reference>
<dbReference type="Gene3D" id="1.10.10.10">
    <property type="entry name" value="Winged helix-like DNA-binding domain superfamily/Winged helix DNA-binding domain"/>
    <property type="match status" value="1"/>
</dbReference>
<evidence type="ECO:0000256" key="3">
    <source>
        <dbReference type="ARBA" id="ARBA00023125"/>
    </source>
</evidence>
<dbReference type="SUPFAM" id="SSF46785">
    <property type="entry name" value="Winged helix' DNA-binding domain"/>
    <property type="match status" value="1"/>
</dbReference>
<name>A0A375IQ05_9BURK</name>
<dbReference type="CDD" id="cd08422">
    <property type="entry name" value="PBP2_CrgA_like"/>
    <property type="match status" value="1"/>
</dbReference>
<keyword evidence="4" id="KW-0804">Transcription</keyword>
<evidence type="ECO:0000259" key="5">
    <source>
        <dbReference type="PROSITE" id="PS50931"/>
    </source>
</evidence>
<sequence>MLDLKDVYYFVQVVDRGGFTAAGEALRLPKSTLSHRVKELEGSLGVRLINRTSRHFAVTEVGHEFYQYAMALMRSADLAEEAMRQRLAEPSGVIRVTTATDIAQFALRHVLPTFLSDHPKVRIQETATDRIVDIVGEGFDLAIRGHVGQLQDSNLVQHPLARTPWYLFAGPDYLERTSVPAQPEELASHAIIAMAGKSASQWQLLGPDKRVATVPFEPRFLSNSLISLKEAACANVGVAALPVYACQAELKAGSLRQILPEWIAADARITALIPYRTGLLPAVRTMVDYLAVVLPRVTAFDHHYRLDRPQRKDPTMTKYLISFPASAMQVPAEDVAAVGEAAREVIREAKAAGVYVFGGGINAAVAPCMVASDGTVTNETYPQTKEFDGGFCVLELPSREDATLWAAKIAKACRCSQELREFGYDPES</sequence>
<evidence type="ECO:0000256" key="1">
    <source>
        <dbReference type="ARBA" id="ARBA00009437"/>
    </source>
</evidence>
<evidence type="ECO:0000256" key="4">
    <source>
        <dbReference type="ARBA" id="ARBA00023163"/>
    </source>
</evidence>